<reference evidence="1" key="1">
    <citation type="submission" date="2022-08" db="EMBL/GenBank/DDBJ databases">
        <authorList>
            <person name="Zhang D."/>
        </authorList>
    </citation>
    <scope>NUCLEOTIDE SEQUENCE</scope>
    <source>
        <strain evidence="1">XJ19-11</strain>
    </source>
</reference>
<dbReference type="AlphaFoldDB" id="A0A9X2T3I8"/>
<proteinExistence type="predicted"/>
<protein>
    <recommendedName>
        <fullName evidence="3">DUF4402 domain-containing protein</fullName>
    </recommendedName>
</protein>
<dbReference type="Proteomes" id="UP001142175">
    <property type="component" value="Unassembled WGS sequence"/>
</dbReference>
<sequence length="208" mass="22228">MVKVLSHIVEFRMLLGICLFLLSGTGFAQRISFNTWTGSDDITILSPQGAMPALDFNQKMRALVPGTEAVNIGLVDNQAVIYEIEAPEGFDLTVDVSAPSAFVLSGNPTESIPFLLKVAYNNMAPTDELSGKLSAVELPAGFYSITFPVSRRTSGAPIAPPSPEDGALTRPKAKAYLYLYGTLGPVGMVPAGNYEGEININVSFTSYD</sequence>
<evidence type="ECO:0000313" key="1">
    <source>
        <dbReference type="EMBL" id="MCR9016415.1"/>
    </source>
</evidence>
<accession>A0A9X2T3I8</accession>
<gene>
    <name evidence="1" type="ORF">NU887_15340</name>
</gene>
<dbReference type="RefSeq" id="WP_258424259.1">
    <property type="nucleotide sequence ID" value="NZ_JANSUY010000014.1"/>
</dbReference>
<comment type="caution">
    <text evidence="1">The sequence shown here is derived from an EMBL/GenBank/DDBJ whole genome shotgun (WGS) entry which is preliminary data.</text>
</comment>
<organism evidence="1 2">
    <name type="scientific">Aquiflexum gelatinilyticum</name>
    <dbReference type="NCBI Taxonomy" id="2961943"/>
    <lineage>
        <taxon>Bacteria</taxon>
        <taxon>Pseudomonadati</taxon>
        <taxon>Bacteroidota</taxon>
        <taxon>Cytophagia</taxon>
        <taxon>Cytophagales</taxon>
        <taxon>Cyclobacteriaceae</taxon>
        <taxon>Aquiflexum</taxon>
    </lineage>
</organism>
<evidence type="ECO:0000313" key="2">
    <source>
        <dbReference type="Proteomes" id="UP001142175"/>
    </source>
</evidence>
<name>A0A9X2T3I8_9BACT</name>
<keyword evidence="2" id="KW-1185">Reference proteome</keyword>
<dbReference type="EMBL" id="JANSUY010000014">
    <property type="protein sequence ID" value="MCR9016415.1"/>
    <property type="molecule type" value="Genomic_DNA"/>
</dbReference>
<evidence type="ECO:0008006" key="3">
    <source>
        <dbReference type="Google" id="ProtNLM"/>
    </source>
</evidence>